<protein>
    <submittedName>
        <fullName evidence="1">CRISPR-associated protein</fullName>
    </submittedName>
</protein>
<dbReference type="Gene3D" id="3.30.70.2940">
    <property type="match status" value="1"/>
</dbReference>
<geneLocation type="plasmid" evidence="2">
    <name>peu1</name>
</geneLocation>
<evidence type="ECO:0000313" key="1">
    <source>
        <dbReference type="EMBL" id="QDZ41602.1"/>
    </source>
</evidence>
<organism evidence="1 2">
    <name type="scientific">Euhalothece natronophila Z-M001</name>
    <dbReference type="NCBI Taxonomy" id="522448"/>
    <lineage>
        <taxon>Bacteria</taxon>
        <taxon>Bacillati</taxon>
        <taxon>Cyanobacteriota</taxon>
        <taxon>Cyanophyceae</taxon>
        <taxon>Oscillatoriophycideae</taxon>
        <taxon>Chroococcales</taxon>
        <taxon>Halothecacae</taxon>
        <taxon>Halothece cluster</taxon>
        <taxon>Euhalothece</taxon>
    </lineage>
</organism>
<reference evidence="1" key="1">
    <citation type="submission" date="2019-08" db="EMBL/GenBank/DDBJ databases">
        <title>Carotenoids and Carotenoid Binding Proteins in the Halophilic Cyanobacterium Euhalothece sp. ZM00.</title>
        <authorList>
            <person name="Cho S.M."/>
            <person name="Song J.Y."/>
            <person name="Park Y.-I."/>
        </authorList>
    </citation>
    <scope>NUCLEOTIDE SEQUENCE [LARGE SCALE GENOMIC DNA]</scope>
    <source>
        <strain evidence="1">Z-M001</strain>
        <plasmid evidence="1">pEu1</plasmid>
    </source>
</reference>
<dbReference type="RefSeq" id="WP_146297498.1">
    <property type="nucleotide sequence ID" value="NZ_CP042327.1"/>
</dbReference>
<dbReference type="EMBL" id="CP042327">
    <property type="protein sequence ID" value="QDZ41602.1"/>
    <property type="molecule type" value="Genomic_DNA"/>
</dbReference>
<sequence length="377" mass="42795">MQWYTMTPLDVLLFRESKPFTPGDGSWAQGQFPPLPTTVFQALRSALPVYEESQRDLEFLGPFLMDEENTLWLATPQDLLCIGEKSSEETPEDEYEDTADTWQETVRLIPNTSEVLVNENTSLSQAWQYLKSSQSFAVMVPPPLNENQFICGRPQPWIKAEALLDYLQGKSLSDPNAFHADPWSSQVLPHIHMETGKRQVKAEEGYFTEVATRLHPGWRLVMACSANIEEETVIRLGGEGHRALLSAIAPPSVWKQLEELNTPDSDRNCAYVLTPGLAQRIPHEPIYGTYPYYWQEALESYVSDRALLWGGVSQIQRQTKGETEFSLLPQRAFVPPGTLYQFRELPERTDSLLPPQGGVLLHTLQQLNYGKLLWGKN</sequence>
<keyword evidence="2" id="KW-1185">Reference proteome</keyword>
<evidence type="ECO:0000313" key="2">
    <source>
        <dbReference type="Proteomes" id="UP000318453"/>
    </source>
</evidence>
<dbReference type="Proteomes" id="UP000318453">
    <property type="component" value="Plasmid pEu1"/>
</dbReference>
<accession>A0A5B8NQW8</accession>
<dbReference type="AlphaFoldDB" id="A0A5B8NQW8"/>
<name>A0A5B8NQW8_9CHRO</name>
<dbReference type="Pfam" id="PF09700">
    <property type="entry name" value="Cas_Cmr3"/>
    <property type="match status" value="1"/>
</dbReference>
<dbReference type="KEGG" id="enn:FRE64_16650"/>
<proteinExistence type="predicted"/>
<keyword evidence="1" id="KW-0614">Plasmid</keyword>
<dbReference type="OrthoDB" id="6162707at2"/>
<gene>
    <name evidence="1" type="ORF">FRE64_16650</name>
</gene>
<dbReference type="InterPro" id="IPR019117">
    <property type="entry name" value="CRISPR-assoc_protein_Cmr3"/>
</dbReference>